<gene>
    <name evidence="2" type="ORF">SBAD_LOCUS7558</name>
</gene>
<evidence type="ECO:0000313" key="4">
    <source>
        <dbReference type="WBParaSite" id="SBAD_0000784601-mRNA-1"/>
    </source>
</evidence>
<dbReference type="AlphaFoldDB" id="A0A183IVB1"/>
<dbReference type="WBParaSite" id="SBAD_0000784601-mRNA-1">
    <property type="protein sequence ID" value="SBAD_0000784601-mRNA-1"/>
    <property type="gene ID" value="SBAD_0000784601"/>
</dbReference>
<feature type="compositionally biased region" description="Low complexity" evidence="1">
    <location>
        <begin position="15"/>
        <end position="25"/>
    </location>
</feature>
<evidence type="ECO:0000256" key="1">
    <source>
        <dbReference type="SAM" id="MobiDB-lite"/>
    </source>
</evidence>
<evidence type="ECO:0000313" key="3">
    <source>
        <dbReference type="Proteomes" id="UP000270296"/>
    </source>
</evidence>
<dbReference type="Proteomes" id="UP000270296">
    <property type="component" value="Unassembled WGS sequence"/>
</dbReference>
<reference evidence="2 3" key="2">
    <citation type="submission" date="2018-11" db="EMBL/GenBank/DDBJ databases">
        <authorList>
            <consortium name="Pathogen Informatics"/>
        </authorList>
    </citation>
    <scope>NUCLEOTIDE SEQUENCE [LARGE SCALE GENOMIC DNA]</scope>
</reference>
<dbReference type="EMBL" id="UZAM01010737">
    <property type="protein sequence ID" value="VDP13526.1"/>
    <property type="molecule type" value="Genomic_DNA"/>
</dbReference>
<sequence>MGNTQTPPKRDRAESISSSRRTTTFSEEDQCPVQMKISKSSEDSQQPSEQPGDFPVVVKWSGLNIRFTIMLLCLLSCSVTTGDSIPCQGVLWSDWRIGLCYGQLLRPTLLATVLRDSSAVSLLVPMVGGVISGVVLVAVGEHDGWVNGDSYQCSGACDTPTRPSGYGEVQYAPESVTNVFGLASR</sequence>
<organism evidence="4">
    <name type="scientific">Soboliphyme baturini</name>
    <dbReference type="NCBI Taxonomy" id="241478"/>
    <lineage>
        <taxon>Eukaryota</taxon>
        <taxon>Metazoa</taxon>
        <taxon>Ecdysozoa</taxon>
        <taxon>Nematoda</taxon>
        <taxon>Enoplea</taxon>
        <taxon>Dorylaimia</taxon>
        <taxon>Dioctophymatida</taxon>
        <taxon>Dioctophymatoidea</taxon>
        <taxon>Soboliphymatidae</taxon>
        <taxon>Soboliphyme</taxon>
    </lineage>
</organism>
<reference evidence="4" key="1">
    <citation type="submission" date="2016-06" db="UniProtKB">
        <authorList>
            <consortium name="WormBaseParasite"/>
        </authorList>
    </citation>
    <scope>IDENTIFICATION</scope>
</reference>
<accession>A0A183IVB1</accession>
<protein>
    <submittedName>
        <fullName evidence="4">Transmembrane protein</fullName>
    </submittedName>
</protein>
<evidence type="ECO:0000313" key="2">
    <source>
        <dbReference type="EMBL" id="VDP13526.1"/>
    </source>
</evidence>
<proteinExistence type="predicted"/>
<feature type="region of interest" description="Disordered" evidence="1">
    <location>
        <begin position="1"/>
        <end position="51"/>
    </location>
</feature>
<keyword evidence="3" id="KW-1185">Reference proteome</keyword>
<name>A0A183IVB1_9BILA</name>